<dbReference type="RefSeq" id="WP_346041667.1">
    <property type="nucleotide sequence ID" value="NZ_BAAACP010000002.1"/>
</dbReference>
<sequence>MLKKHQKNIATSIAKDLLEEGMVWGDELETYIKLNTKGLLVFENDEHYLEFENYFLGCIEKAITRKVRVRKNESTMIVNTIKDAAKCSGVSAPVLYKGLKNKKFSIMKNKINIEFEILKPRLDMI</sequence>
<comment type="caution">
    <text evidence="1">The sequence shown here is derived from an EMBL/GenBank/DDBJ whole genome shotgun (WGS) entry which is preliminary data.</text>
</comment>
<dbReference type="EMBL" id="BAAACP010000002">
    <property type="protein sequence ID" value="GAA0861755.1"/>
    <property type="molecule type" value="Genomic_DNA"/>
</dbReference>
<proteinExistence type="predicted"/>
<accession>A0ABP3X9P4</accession>
<keyword evidence="2" id="KW-1185">Reference proteome</keyword>
<organism evidence="1 2">
    <name type="scientific">Paraclostridium tenue</name>
    <dbReference type="NCBI Taxonomy" id="1737"/>
    <lineage>
        <taxon>Bacteria</taxon>
        <taxon>Bacillati</taxon>
        <taxon>Bacillota</taxon>
        <taxon>Clostridia</taxon>
        <taxon>Peptostreptococcales</taxon>
        <taxon>Peptostreptococcaceae</taxon>
        <taxon>Paraclostridium</taxon>
    </lineage>
</organism>
<evidence type="ECO:0000313" key="2">
    <source>
        <dbReference type="Proteomes" id="UP001400965"/>
    </source>
</evidence>
<protein>
    <submittedName>
        <fullName evidence="1">Uncharacterized protein</fullName>
    </submittedName>
</protein>
<reference evidence="2" key="1">
    <citation type="journal article" date="2019" name="Int. J. Syst. Evol. Microbiol.">
        <title>The Global Catalogue of Microorganisms (GCM) 10K type strain sequencing project: providing services to taxonomists for standard genome sequencing and annotation.</title>
        <authorList>
            <consortium name="The Broad Institute Genomics Platform"/>
            <consortium name="The Broad Institute Genome Sequencing Center for Infectious Disease"/>
            <person name="Wu L."/>
            <person name="Ma J."/>
        </authorList>
    </citation>
    <scope>NUCLEOTIDE SEQUENCE [LARGE SCALE GENOMIC DNA]</scope>
    <source>
        <strain evidence="2">JCM 6486</strain>
    </source>
</reference>
<evidence type="ECO:0000313" key="1">
    <source>
        <dbReference type="EMBL" id="GAA0861755.1"/>
    </source>
</evidence>
<dbReference type="Proteomes" id="UP001400965">
    <property type="component" value="Unassembled WGS sequence"/>
</dbReference>
<name>A0ABP3X9P4_9FIRM</name>
<gene>
    <name evidence="1" type="ORF">GCM10008917_04400</name>
</gene>